<protein>
    <submittedName>
        <fullName evidence="1">Uncharacterized protein</fullName>
    </submittedName>
</protein>
<dbReference type="AlphaFoldDB" id="A0A835JJS6"/>
<organism evidence="1 2">
    <name type="scientific">Salix dunnii</name>
    <dbReference type="NCBI Taxonomy" id="1413687"/>
    <lineage>
        <taxon>Eukaryota</taxon>
        <taxon>Viridiplantae</taxon>
        <taxon>Streptophyta</taxon>
        <taxon>Embryophyta</taxon>
        <taxon>Tracheophyta</taxon>
        <taxon>Spermatophyta</taxon>
        <taxon>Magnoliopsida</taxon>
        <taxon>eudicotyledons</taxon>
        <taxon>Gunneridae</taxon>
        <taxon>Pentapetalae</taxon>
        <taxon>rosids</taxon>
        <taxon>fabids</taxon>
        <taxon>Malpighiales</taxon>
        <taxon>Salicaceae</taxon>
        <taxon>Saliceae</taxon>
        <taxon>Salix</taxon>
    </lineage>
</organism>
<sequence>MLGQVFKHKLTDTVKKHVEDKAVQKHSHLVREVDASLSVRGGELGKGDVVYKEAWSGGSRGRCCDNLCKY</sequence>
<accession>A0A835JJS6</accession>
<dbReference type="EMBL" id="JADGMS010000012">
    <property type="protein sequence ID" value="KAF9671007.1"/>
    <property type="molecule type" value="Genomic_DNA"/>
</dbReference>
<dbReference type="Proteomes" id="UP000657918">
    <property type="component" value="Unassembled WGS sequence"/>
</dbReference>
<comment type="caution">
    <text evidence="1">The sequence shown here is derived from an EMBL/GenBank/DDBJ whole genome shotgun (WGS) entry which is preliminary data.</text>
</comment>
<proteinExistence type="predicted"/>
<dbReference type="GO" id="GO:0022627">
    <property type="term" value="C:cytosolic small ribosomal subunit"/>
    <property type="evidence" value="ECO:0007669"/>
    <property type="project" value="TreeGrafter"/>
</dbReference>
<dbReference type="PANTHER" id="PTHR33231:SF1">
    <property type="entry name" value="30S RIBOSOMAL PROTEIN"/>
    <property type="match status" value="1"/>
</dbReference>
<dbReference type="OrthoDB" id="10253151at2759"/>
<evidence type="ECO:0000313" key="1">
    <source>
        <dbReference type="EMBL" id="KAF9671007.1"/>
    </source>
</evidence>
<dbReference type="InterPro" id="IPR050574">
    <property type="entry name" value="HPF/YfiA_ribosome-assoc"/>
</dbReference>
<dbReference type="GO" id="GO:0045900">
    <property type="term" value="P:negative regulation of translational elongation"/>
    <property type="evidence" value="ECO:0007669"/>
    <property type="project" value="TreeGrafter"/>
</dbReference>
<evidence type="ECO:0000313" key="2">
    <source>
        <dbReference type="Proteomes" id="UP000657918"/>
    </source>
</evidence>
<name>A0A835JJS6_9ROSI</name>
<dbReference type="GO" id="GO:0043024">
    <property type="term" value="F:ribosomal small subunit binding"/>
    <property type="evidence" value="ECO:0007669"/>
    <property type="project" value="TreeGrafter"/>
</dbReference>
<dbReference type="PANTHER" id="PTHR33231">
    <property type="entry name" value="30S RIBOSOMAL PROTEIN"/>
    <property type="match status" value="1"/>
</dbReference>
<gene>
    <name evidence="1" type="ORF">SADUNF_Sadunf12G0002000</name>
</gene>
<keyword evidence="2" id="KW-1185">Reference proteome</keyword>
<reference evidence="1 2" key="1">
    <citation type="submission" date="2020-10" db="EMBL/GenBank/DDBJ databases">
        <title>Plant Genome Project.</title>
        <authorList>
            <person name="Zhang R.-G."/>
        </authorList>
    </citation>
    <scope>NUCLEOTIDE SEQUENCE [LARGE SCALE GENOMIC DNA]</scope>
    <source>
        <strain evidence="1">FAFU-HL-1</strain>
        <tissue evidence="1">Leaf</tissue>
    </source>
</reference>